<evidence type="ECO:0000256" key="18">
    <source>
        <dbReference type="ARBA" id="ARBA00070733"/>
    </source>
</evidence>
<comment type="caution">
    <text evidence="19">The sequence shown here is derived from an EMBL/GenBank/DDBJ whole genome shotgun (WGS) entry which is preliminary data.</text>
</comment>
<reference evidence="19" key="1">
    <citation type="submission" date="2020-12" db="EMBL/GenBank/DDBJ databases">
        <authorList>
            <consortium name="Molecular Ecology Group"/>
        </authorList>
    </citation>
    <scope>NUCLEOTIDE SEQUENCE</scope>
    <source>
        <strain evidence="19">TBG_1078</strain>
    </source>
</reference>
<dbReference type="EMBL" id="CAJHUB010000680">
    <property type="protein sequence ID" value="CAD7678124.1"/>
    <property type="molecule type" value="Genomic_DNA"/>
</dbReference>
<dbReference type="Pfam" id="PF10206">
    <property type="entry name" value="WRW"/>
    <property type="match status" value="1"/>
</dbReference>
<evidence type="ECO:0000313" key="20">
    <source>
        <dbReference type="Proteomes" id="UP000645828"/>
    </source>
</evidence>
<evidence type="ECO:0000256" key="6">
    <source>
        <dbReference type="ARBA" id="ARBA00022692"/>
    </source>
</evidence>
<evidence type="ECO:0000256" key="9">
    <source>
        <dbReference type="ARBA" id="ARBA00022989"/>
    </source>
</evidence>
<keyword evidence="12" id="KW-0496">Mitochondrion</keyword>
<evidence type="ECO:0000256" key="17">
    <source>
        <dbReference type="ARBA" id="ARBA00064647"/>
    </source>
</evidence>
<dbReference type="AlphaFoldDB" id="A0A811YMV7"/>
<comment type="subcellular location">
    <subcellularLocation>
        <location evidence="1">Mitochondrion inner membrane</location>
        <topology evidence="1">Single-pass membrane protein</topology>
    </subcellularLocation>
</comment>
<dbReference type="InterPro" id="IPR019344">
    <property type="entry name" value="F1F0-ATPsyn_F_prd"/>
</dbReference>
<evidence type="ECO:0000256" key="15">
    <source>
        <dbReference type="ARBA" id="ARBA00032201"/>
    </source>
</evidence>
<dbReference type="GO" id="GO:0046933">
    <property type="term" value="F:proton-transporting ATP synthase activity, rotational mechanism"/>
    <property type="evidence" value="ECO:0007669"/>
    <property type="project" value="TreeGrafter"/>
</dbReference>
<dbReference type="PANTHER" id="PTHR13080:SF16">
    <property type="entry name" value="ATP SYNTHASE SUBUNIT F, MITOCHONDRIAL"/>
    <property type="match status" value="1"/>
</dbReference>
<keyword evidence="10" id="KW-0007">Acetylation</keyword>
<sequence>MESYVPVKEMKFMDDKLGELPSWILMQNFSPTGTAGALYRGYYWYYNNKDVNIRKGGITEISMVLATMGFSTTVVATRNLNMSGYKSTTEEGPVWRHILHS</sequence>
<evidence type="ECO:0000256" key="11">
    <source>
        <dbReference type="ARBA" id="ARBA00023065"/>
    </source>
</evidence>
<gene>
    <name evidence="19" type="ORF">NYPRO_LOCUS10922</name>
</gene>
<evidence type="ECO:0000256" key="7">
    <source>
        <dbReference type="ARBA" id="ARBA00022781"/>
    </source>
</evidence>
<evidence type="ECO:0000256" key="2">
    <source>
        <dbReference type="ARBA" id="ARBA00005895"/>
    </source>
</evidence>
<keyword evidence="6" id="KW-0812">Transmembrane</keyword>
<evidence type="ECO:0000256" key="14">
    <source>
        <dbReference type="ARBA" id="ARBA00023310"/>
    </source>
</evidence>
<comment type="function">
    <text evidence="16">Subunit f, of the mitochondrial membrane ATP synthase complex (F(1)F(0) ATP synthase or Complex V) that produces ATP from ADP in the presence of a proton gradient across the membrane which is generated by electron transport complexes of the respiratory chain. ATP synthase complex consist of a soluble F(1) head domain - the catalytic core - and a membrane F(1) domain - the membrane proton channel. These two domains are linked by a central stalk rotating inside the F(1) region and a stationary peripheral stalk. During catalysis, ATP synthesis in the catalytic domain of F(1) is coupled via a rotary mechanism of the central stalk subunits to proton translocation. In vivo, can only synthesize ATP although its ATP hydrolase activity can be activated artificially in vitro. Part of the complex F(0) domain.</text>
</comment>
<name>A0A811YMV7_NYCPR</name>
<proteinExistence type="inferred from homology"/>
<protein>
    <recommendedName>
        <fullName evidence="18">ATP synthase F(0) complex subunit f, mitochondrial</fullName>
    </recommendedName>
    <alternativeName>
        <fullName evidence="15">ATP synthase membrane subunit f</fullName>
    </alternativeName>
</protein>
<evidence type="ECO:0000313" key="19">
    <source>
        <dbReference type="EMBL" id="CAD7678124.1"/>
    </source>
</evidence>
<keyword evidence="7" id="KW-0375">Hydrogen ion transport</keyword>
<evidence type="ECO:0000256" key="13">
    <source>
        <dbReference type="ARBA" id="ARBA00023136"/>
    </source>
</evidence>
<evidence type="ECO:0000256" key="10">
    <source>
        <dbReference type="ARBA" id="ARBA00022990"/>
    </source>
</evidence>
<evidence type="ECO:0000256" key="16">
    <source>
        <dbReference type="ARBA" id="ARBA00054012"/>
    </source>
</evidence>
<keyword evidence="5" id="KW-0597">Phosphoprotein</keyword>
<keyword evidence="4" id="KW-0138">CF(0)</keyword>
<dbReference type="GO" id="GO:0045259">
    <property type="term" value="C:proton-transporting ATP synthase complex"/>
    <property type="evidence" value="ECO:0007669"/>
    <property type="project" value="UniProtKB-KW"/>
</dbReference>
<dbReference type="GO" id="GO:0005743">
    <property type="term" value="C:mitochondrial inner membrane"/>
    <property type="evidence" value="ECO:0007669"/>
    <property type="project" value="UniProtKB-SubCell"/>
</dbReference>
<evidence type="ECO:0000256" key="8">
    <source>
        <dbReference type="ARBA" id="ARBA00022792"/>
    </source>
</evidence>
<comment type="subunit">
    <text evidence="17">Component of the ATP synthase complex composed at least of ATP5F1A/subunit alpha, ATP5F1B/subunit beta, ATP5MC1/subunit c (homooctomer), MT-ATP6/subunit a, MT-ATP8/subunit 8, ATP5ME/subunit e, ATP5MF/subunit f, ATP5MG/subunit g, ATP5MK/subunit k, ATP5MJ/subunit j, ATP5F1C/subunit gamma, ATP5F1D/subunit delta, ATP5F1E/subunit epsilon, ATP5PF/subunit F6, ATP5PB/subunit b, ATP5PD/subunit d, ATP5PO/subunit OSCP. ATP synthase complex consists of a soluble F(1) head domain (subunits alpha(3) and beta(3)) - the catalytic core - and a membrane F(0) domain - the membrane proton channel (subunits c, a, 8, e, f, g, k and j). These two domains are linked by a central stalk (subunits gamma, delta, and epsilon) rotating inside the F1 region and a stationary peripheral stalk (subunits F6, b, d, and OSCP).</text>
</comment>
<dbReference type="PANTHER" id="PTHR13080">
    <property type="entry name" value="ATP SYNTHASE F CHAIN, MITOCHONDRIAL-RELATED"/>
    <property type="match status" value="1"/>
</dbReference>
<comment type="similarity">
    <text evidence="2">Belongs to the ATPase F chain family.</text>
</comment>
<organism evidence="19 20">
    <name type="scientific">Nyctereutes procyonoides</name>
    <name type="common">Raccoon dog</name>
    <name type="synonym">Canis procyonoides</name>
    <dbReference type="NCBI Taxonomy" id="34880"/>
    <lineage>
        <taxon>Eukaryota</taxon>
        <taxon>Metazoa</taxon>
        <taxon>Chordata</taxon>
        <taxon>Craniata</taxon>
        <taxon>Vertebrata</taxon>
        <taxon>Euteleostomi</taxon>
        <taxon>Mammalia</taxon>
        <taxon>Eutheria</taxon>
        <taxon>Laurasiatheria</taxon>
        <taxon>Carnivora</taxon>
        <taxon>Caniformia</taxon>
        <taxon>Canidae</taxon>
        <taxon>Nyctereutes</taxon>
    </lineage>
</organism>
<evidence type="ECO:0000256" key="12">
    <source>
        <dbReference type="ARBA" id="ARBA00023128"/>
    </source>
</evidence>
<keyword evidence="8" id="KW-0999">Mitochondrion inner membrane</keyword>
<evidence type="ECO:0000256" key="1">
    <source>
        <dbReference type="ARBA" id="ARBA00004434"/>
    </source>
</evidence>
<keyword evidence="20" id="KW-1185">Reference proteome</keyword>
<dbReference type="Proteomes" id="UP000645828">
    <property type="component" value="Unassembled WGS sequence"/>
</dbReference>
<evidence type="ECO:0000256" key="5">
    <source>
        <dbReference type="ARBA" id="ARBA00022553"/>
    </source>
</evidence>
<evidence type="ECO:0000256" key="3">
    <source>
        <dbReference type="ARBA" id="ARBA00022448"/>
    </source>
</evidence>
<dbReference type="GO" id="GO:0042776">
    <property type="term" value="P:proton motive force-driven mitochondrial ATP synthesis"/>
    <property type="evidence" value="ECO:0007669"/>
    <property type="project" value="TreeGrafter"/>
</dbReference>
<accession>A0A811YMV7</accession>
<keyword evidence="3" id="KW-0813">Transport</keyword>
<keyword evidence="9" id="KW-1133">Transmembrane helix</keyword>
<evidence type="ECO:0000256" key="4">
    <source>
        <dbReference type="ARBA" id="ARBA00022547"/>
    </source>
</evidence>
<keyword evidence="11" id="KW-0406">Ion transport</keyword>
<keyword evidence="14" id="KW-0066">ATP synthesis</keyword>
<keyword evidence="13" id="KW-0472">Membrane</keyword>